<dbReference type="RefSeq" id="WP_238895254.1">
    <property type="nucleotide sequence ID" value="NZ_JAKOGG010000003.1"/>
</dbReference>
<feature type="domain" description="CYTH" evidence="1">
    <location>
        <begin position="15"/>
        <end position="216"/>
    </location>
</feature>
<evidence type="ECO:0000313" key="3">
    <source>
        <dbReference type="Proteomes" id="UP001201549"/>
    </source>
</evidence>
<reference evidence="2 3" key="1">
    <citation type="submission" date="2022-02" db="EMBL/GenBank/DDBJ databases">
        <authorList>
            <person name="Zhuang L."/>
        </authorList>
    </citation>
    <scope>NUCLEOTIDE SEQUENCE [LARGE SCALE GENOMIC DNA]</scope>
    <source>
        <strain evidence="2 3">C32</strain>
    </source>
</reference>
<dbReference type="InterPro" id="IPR023577">
    <property type="entry name" value="CYTH_domain"/>
</dbReference>
<dbReference type="InterPro" id="IPR039013">
    <property type="entry name" value="YgiF"/>
</dbReference>
<evidence type="ECO:0000259" key="1">
    <source>
        <dbReference type="PROSITE" id="PS51707"/>
    </source>
</evidence>
<proteinExistence type="predicted"/>
<dbReference type="SUPFAM" id="SSF55154">
    <property type="entry name" value="CYTH-like phosphatases"/>
    <property type="match status" value="1"/>
</dbReference>
<dbReference type="InterPro" id="IPR033469">
    <property type="entry name" value="CYTH-like_dom_sf"/>
</dbReference>
<dbReference type="EMBL" id="JAKOGG010000003">
    <property type="protein sequence ID" value="MCS4555842.1"/>
    <property type="molecule type" value="Genomic_DNA"/>
</dbReference>
<organism evidence="2 3">
    <name type="scientific">Shewanella electrica</name>
    <dbReference type="NCBI Taxonomy" id="515560"/>
    <lineage>
        <taxon>Bacteria</taxon>
        <taxon>Pseudomonadati</taxon>
        <taxon>Pseudomonadota</taxon>
        <taxon>Gammaproteobacteria</taxon>
        <taxon>Alteromonadales</taxon>
        <taxon>Shewanellaceae</taxon>
        <taxon>Shewanella</taxon>
    </lineage>
</organism>
<evidence type="ECO:0000313" key="2">
    <source>
        <dbReference type="EMBL" id="MCS4555842.1"/>
    </source>
</evidence>
<dbReference type="PANTHER" id="PTHR39569:SF1">
    <property type="entry name" value="INORGANIC TRIPHOSPHATASE"/>
    <property type="match status" value="1"/>
</dbReference>
<dbReference type="PROSITE" id="PS51707">
    <property type="entry name" value="CYTH"/>
    <property type="match status" value="1"/>
</dbReference>
<sequence length="328" mass="36619">MMKWAKNRMPNEQQLQEIELKLMLEPEQVSSLKAAINQLAGTNQGQEKLLVNRYFDTPNLALRQLEMGLRVRGCNGALEQTIKTAGQVIGGLHSRPEYNVTIHDEQPQLALFPAEIWPAGTDISQLQQALSCLFSTDFQRTTWLIQQQHAQVEVAFDQGDIRAGAQQTPICEVEFELFSGEASALLTLAMQVARAVPVRLGRASKAQRGYRLAGQQTLAAPKAPQFEQLTVASLLAEWQTLEEAIFAFADDTGKSQQYWLWLAELLAQLPRVLQQDALDEAIAEQSLWLIGELQVDSELTAAARLKLLQQQLYYGQLQLRLLALVLAA</sequence>
<dbReference type="Gene3D" id="2.40.320.10">
    <property type="entry name" value="Hypothetical Protein Pfu-838710-001"/>
    <property type="match status" value="1"/>
</dbReference>
<keyword evidence="3" id="KW-1185">Reference proteome</keyword>
<protein>
    <submittedName>
        <fullName evidence="2">CYTH domain-containing protein</fullName>
    </submittedName>
</protein>
<gene>
    <name evidence="2" type="ORF">L9G74_05270</name>
</gene>
<name>A0ABT2FIM0_9GAMM</name>
<dbReference type="Proteomes" id="UP001201549">
    <property type="component" value="Unassembled WGS sequence"/>
</dbReference>
<reference evidence="3" key="2">
    <citation type="submission" date="2023-07" db="EMBL/GenBank/DDBJ databases">
        <title>Shewanella mangrovi sp. nov., an acetaldehyde- degrading bacterium isolated from mangrove sediment.</title>
        <authorList>
            <person name="Liu Y."/>
        </authorList>
    </citation>
    <scope>NUCLEOTIDE SEQUENCE [LARGE SCALE GENOMIC DNA]</scope>
    <source>
        <strain evidence="3">C32</strain>
    </source>
</reference>
<dbReference type="CDD" id="cd07756">
    <property type="entry name" value="CYTH-like_Pase_CHAD"/>
    <property type="match status" value="1"/>
</dbReference>
<dbReference type="PANTHER" id="PTHR39569">
    <property type="entry name" value="INORGANIC TRIPHOSPHATASE"/>
    <property type="match status" value="1"/>
</dbReference>
<accession>A0ABT2FIM0</accession>
<dbReference type="Pfam" id="PF01928">
    <property type="entry name" value="CYTH"/>
    <property type="match status" value="1"/>
</dbReference>
<comment type="caution">
    <text evidence="2">The sequence shown here is derived from an EMBL/GenBank/DDBJ whole genome shotgun (WGS) entry which is preliminary data.</text>
</comment>
<dbReference type="SMART" id="SM01118">
    <property type="entry name" value="CYTH"/>
    <property type="match status" value="1"/>
</dbReference>